<dbReference type="InterPro" id="IPR001753">
    <property type="entry name" value="Enoyl-CoA_hydra/iso"/>
</dbReference>
<dbReference type="STRING" id="341036.SAMN05660649_01728"/>
<comment type="pathway">
    <text evidence="1">Lipid metabolism; butanoate metabolism.</text>
</comment>
<comment type="catalytic activity">
    <reaction evidence="5">
        <text>a short-chain (3S)-3-hydroxyacyl-CoA = a short-chain (2E)-enoyl-CoA + H2O</text>
        <dbReference type="Rhea" id="RHEA:52664"/>
        <dbReference type="ChEBI" id="CHEBI:15377"/>
        <dbReference type="ChEBI" id="CHEBI:87488"/>
        <dbReference type="ChEBI" id="CHEBI:136760"/>
        <dbReference type="EC" id="4.2.1.150"/>
    </reaction>
</comment>
<gene>
    <name evidence="8" type="ORF">SAMN05660649_01728</name>
</gene>
<dbReference type="AlphaFoldDB" id="A0A1I2S178"/>
<sequence>MSFENILLEKDGNIAILTINRPKVLNALNGDTLKEIDAAMEQLSADGEVRVVIITGAGDKAFVAGADIAFMQTLKPLEARNFARLGQKVFSKIENLNKPVIAAVNGFALGGGCELSMACDIRVASENAKLGQPEVGLGIIAGFGGTQRLTRLVNPGLAKEILFTADIYDAAAAQRIGLVNHVVPAAELIDFCKSMAKRIAAKGPIAVQLTKEAVNEGLEMDIEKAFIHEADLFAVSFATDDRGEGISAFLGKKKPEFKGQ</sequence>
<dbReference type="RefSeq" id="WP_092470670.1">
    <property type="nucleotide sequence ID" value="NZ_FOOX01000005.1"/>
</dbReference>
<evidence type="ECO:0000256" key="1">
    <source>
        <dbReference type="ARBA" id="ARBA00005086"/>
    </source>
</evidence>
<dbReference type="PANTHER" id="PTHR11941:SF54">
    <property type="entry name" value="ENOYL-COA HYDRATASE, MITOCHONDRIAL"/>
    <property type="match status" value="1"/>
</dbReference>
<dbReference type="EMBL" id="FOOX01000005">
    <property type="protein sequence ID" value="SFG46675.1"/>
    <property type="molecule type" value="Genomic_DNA"/>
</dbReference>
<dbReference type="Gene3D" id="1.10.12.10">
    <property type="entry name" value="Lyase 2-enoyl-coa Hydratase, Chain A, domain 2"/>
    <property type="match status" value="1"/>
</dbReference>
<dbReference type="InterPro" id="IPR018376">
    <property type="entry name" value="Enoyl-CoA_hyd/isom_CS"/>
</dbReference>
<comment type="similarity">
    <text evidence="2 7">Belongs to the enoyl-CoA hydratase/isomerase family.</text>
</comment>
<evidence type="ECO:0000256" key="5">
    <source>
        <dbReference type="ARBA" id="ARBA00050624"/>
    </source>
</evidence>
<dbReference type="FunFam" id="1.10.12.10:FF:000001">
    <property type="entry name" value="Probable enoyl-CoA hydratase, mitochondrial"/>
    <property type="match status" value="1"/>
</dbReference>
<dbReference type="GO" id="GO:0018812">
    <property type="term" value="F:3-hydroxyacyl-CoA dehydratase activity"/>
    <property type="evidence" value="ECO:0007669"/>
    <property type="project" value="UniProtKB-EC"/>
</dbReference>
<evidence type="ECO:0000256" key="3">
    <source>
        <dbReference type="ARBA" id="ARBA00011881"/>
    </source>
</evidence>
<comment type="subunit">
    <text evidence="3">Homotetramer.</text>
</comment>
<dbReference type="CDD" id="cd06558">
    <property type="entry name" value="crotonase-like"/>
    <property type="match status" value="1"/>
</dbReference>
<evidence type="ECO:0000256" key="7">
    <source>
        <dbReference type="RuleBase" id="RU003707"/>
    </source>
</evidence>
<protein>
    <recommendedName>
        <fullName evidence="6">short-chain-enoyl-CoA hydratase</fullName>
        <ecNumber evidence="6">4.2.1.150</ecNumber>
    </recommendedName>
</protein>
<dbReference type="PANTHER" id="PTHR11941">
    <property type="entry name" value="ENOYL-COA HYDRATASE-RELATED"/>
    <property type="match status" value="1"/>
</dbReference>
<evidence type="ECO:0000313" key="8">
    <source>
        <dbReference type="EMBL" id="SFG46675.1"/>
    </source>
</evidence>
<dbReference type="InterPro" id="IPR014748">
    <property type="entry name" value="Enoyl-CoA_hydra_C"/>
</dbReference>
<dbReference type="InterPro" id="IPR029045">
    <property type="entry name" value="ClpP/crotonase-like_dom_sf"/>
</dbReference>
<dbReference type="EC" id="4.2.1.150" evidence="6"/>
<dbReference type="Proteomes" id="UP000199337">
    <property type="component" value="Unassembled WGS sequence"/>
</dbReference>
<evidence type="ECO:0000256" key="6">
    <source>
        <dbReference type="ARBA" id="ARBA00067035"/>
    </source>
</evidence>
<evidence type="ECO:0000256" key="2">
    <source>
        <dbReference type="ARBA" id="ARBA00005254"/>
    </source>
</evidence>
<keyword evidence="4" id="KW-0456">Lyase</keyword>
<organism evidence="8 9">
    <name type="scientific">Desulfotruncus arcticus DSM 17038</name>
    <dbReference type="NCBI Taxonomy" id="1121424"/>
    <lineage>
        <taxon>Bacteria</taxon>
        <taxon>Bacillati</taxon>
        <taxon>Bacillota</taxon>
        <taxon>Clostridia</taxon>
        <taxon>Eubacteriales</taxon>
        <taxon>Desulfallaceae</taxon>
        <taxon>Desulfotruncus</taxon>
    </lineage>
</organism>
<reference evidence="9" key="1">
    <citation type="submission" date="2016-10" db="EMBL/GenBank/DDBJ databases">
        <authorList>
            <person name="Varghese N."/>
            <person name="Submissions S."/>
        </authorList>
    </citation>
    <scope>NUCLEOTIDE SEQUENCE [LARGE SCALE GENOMIC DNA]</scope>
    <source>
        <strain evidence="9">DSM 17038</strain>
    </source>
</reference>
<proteinExistence type="inferred from homology"/>
<evidence type="ECO:0000256" key="4">
    <source>
        <dbReference type="ARBA" id="ARBA00023239"/>
    </source>
</evidence>
<dbReference type="FunFam" id="3.90.226.10:FF:000009">
    <property type="entry name" value="Carnitinyl-CoA dehydratase"/>
    <property type="match status" value="1"/>
</dbReference>
<dbReference type="Pfam" id="PF00378">
    <property type="entry name" value="ECH_1"/>
    <property type="match status" value="1"/>
</dbReference>
<keyword evidence="9" id="KW-1185">Reference proteome</keyword>
<dbReference type="Gene3D" id="3.90.226.10">
    <property type="entry name" value="2-enoyl-CoA Hydratase, Chain A, domain 1"/>
    <property type="match status" value="1"/>
</dbReference>
<name>A0A1I2S178_9FIRM</name>
<dbReference type="SUPFAM" id="SSF52096">
    <property type="entry name" value="ClpP/crotonase"/>
    <property type="match status" value="1"/>
</dbReference>
<accession>A0A1I2S178</accession>
<dbReference type="PROSITE" id="PS00166">
    <property type="entry name" value="ENOYL_COA_HYDRATASE"/>
    <property type="match status" value="1"/>
</dbReference>
<dbReference type="GO" id="GO:0006635">
    <property type="term" value="P:fatty acid beta-oxidation"/>
    <property type="evidence" value="ECO:0007669"/>
    <property type="project" value="TreeGrafter"/>
</dbReference>
<evidence type="ECO:0000313" key="9">
    <source>
        <dbReference type="Proteomes" id="UP000199337"/>
    </source>
</evidence>
<dbReference type="OrthoDB" id="9775794at2"/>